<comment type="activity regulation">
    <text evidence="10">Na(+) is not transported, but it plays an essential structural role and its presence is essential for fluoride channel function.</text>
</comment>
<dbReference type="GO" id="GO:0046872">
    <property type="term" value="F:metal ion binding"/>
    <property type="evidence" value="ECO:0007669"/>
    <property type="project" value="UniProtKB-KW"/>
</dbReference>
<evidence type="ECO:0000256" key="8">
    <source>
        <dbReference type="ARBA" id="ARBA00035585"/>
    </source>
</evidence>
<protein>
    <recommendedName>
        <fullName evidence="10">Fluoride-specific ion channel FluC</fullName>
    </recommendedName>
</protein>
<evidence type="ECO:0000256" key="10">
    <source>
        <dbReference type="HAMAP-Rule" id="MF_00454"/>
    </source>
</evidence>
<dbReference type="AlphaFoldDB" id="A0A1G9YUP2"/>
<keyword evidence="10" id="KW-0479">Metal-binding</keyword>
<dbReference type="PANTHER" id="PTHR28259">
    <property type="entry name" value="FLUORIDE EXPORT PROTEIN 1-RELATED"/>
    <property type="match status" value="1"/>
</dbReference>
<comment type="catalytic activity">
    <reaction evidence="8">
        <text>fluoride(in) = fluoride(out)</text>
        <dbReference type="Rhea" id="RHEA:76159"/>
        <dbReference type="ChEBI" id="CHEBI:17051"/>
    </reaction>
    <physiologicalReaction direction="left-to-right" evidence="8">
        <dbReference type="Rhea" id="RHEA:76160"/>
    </physiologicalReaction>
</comment>
<evidence type="ECO:0000256" key="4">
    <source>
        <dbReference type="ARBA" id="ARBA00022989"/>
    </source>
</evidence>
<feature type="binding site" evidence="10">
    <location>
        <position position="76"/>
    </location>
    <ligand>
        <name>Na(+)</name>
        <dbReference type="ChEBI" id="CHEBI:29101"/>
        <note>structural</note>
    </ligand>
</feature>
<feature type="transmembrane region" description="Helical" evidence="10">
    <location>
        <begin position="97"/>
        <end position="118"/>
    </location>
</feature>
<evidence type="ECO:0000313" key="11">
    <source>
        <dbReference type="EMBL" id="SDN12840.1"/>
    </source>
</evidence>
<evidence type="ECO:0000256" key="9">
    <source>
        <dbReference type="ARBA" id="ARBA00049940"/>
    </source>
</evidence>
<dbReference type="InterPro" id="IPR003691">
    <property type="entry name" value="FluC"/>
</dbReference>
<keyword evidence="6 10" id="KW-0407">Ion channel</keyword>
<keyword evidence="5 10" id="KW-0472">Membrane</keyword>
<evidence type="ECO:0000256" key="1">
    <source>
        <dbReference type="ARBA" id="ARBA00004651"/>
    </source>
</evidence>
<feature type="binding site" evidence="10">
    <location>
        <position position="79"/>
    </location>
    <ligand>
        <name>Na(+)</name>
        <dbReference type="ChEBI" id="CHEBI:29101"/>
        <note>structural</note>
    </ligand>
</feature>
<dbReference type="GO" id="GO:0005886">
    <property type="term" value="C:plasma membrane"/>
    <property type="evidence" value="ECO:0007669"/>
    <property type="project" value="UniProtKB-SubCell"/>
</dbReference>
<keyword evidence="2 10" id="KW-1003">Cell membrane</keyword>
<keyword evidence="10" id="KW-0915">Sodium</keyword>
<keyword evidence="4 10" id="KW-1133">Transmembrane helix</keyword>
<dbReference type="STRING" id="1005944.SAMN05192576_1501"/>
<keyword evidence="12" id="KW-1185">Reference proteome</keyword>
<dbReference type="Proteomes" id="UP000199004">
    <property type="component" value="Unassembled WGS sequence"/>
</dbReference>
<evidence type="ECO:0000313" key="12">
    <source>
        <dbReference type="Proteomes" id="UP000199004"/>
    </source>
</evidence>
<feature type="transmembrane region" description="Helical" evidence="10">
    <location>
        <begin position="38"/>
        <end position="58"/>
    </location>
</feature>
<dbReference type="GO" id="GO:0062054">
    <property type="term" value="F:fluoride channel activity"/>
    <property type="evidence" value="ECO:0007669"/>
    <property type="project" value="UniProtKB-UniRule"/>
</dbReference>
<organism evidence="11 12">
    <name type="scientific">Nocardioides szechwanensis</name>
    <dbReference type="NCBI Taxonomy" id="1005944"/>
    <lineage>
        <taxon>Bacteria</taxon>
        <taxon>Bacillati</taxon>
        <taxon>Actinomycetota</taxon>
        <taxon>Actinomycetes</taxon>
        <taxon>Propionibacteriales</taxon>
        <taxon>Nocardioidaceae</taxon>
        <taxon>Nocardioides</taxon>
    </lineage>
</organism>
<accession>A0A1G9YUP2</accession>
<evidence type="ECO:0000256" key="2">
    <source>
        <dbReference type="ARBA" id="ARBA00022475"/>
    </source>
</evidence>
<dbReference type="HAMAP" id="MF_00454">
    <property type="entry name" value="FluC"/>
    <property type="match status" value="1"/>
</dbReference>
<sequence>MTPPLPRLVGAVAVGGAVGALLRFTLGEVAGDGAGFPWTTFTINVTGAFLLALLPAFSAVRRSRLLAVALGPGVLGGYTTLSATSEQGRSLLDQGRPALAAAYLLGTLAACLVAVALASRWSTPSAQAEFALEEGDL</sequence>
<keyword evidence="3 10" id="KW-0812">Transmembrane</keyword>
<evidence type="ECO:0000256" key="3">
    <source>
        <dbReference type="ARBA" id="ARBA00022692"/>
    </source>
</evidence>
<dbReference type="EMBL" id="FNIC01000002">
    <property type="protein sequence ID" value="SDN12840.1"/>
    <property type="molecule type" value="Genomic_DNA"/>
</dbReference>
<gene>
    <name evidence="10" type="primary">fluC</name>
    <name evidence="10" type="synonym">crcB</name>
    <name evidence="11" type="ORF">SAMN05192576_1501</name>
</gene>
<proteinExistence type="inferred from homology"/>
<dbReference type="RefSeq" id="WP_091023368.1">
    <property type="nucleotide sequence ID" value="NZ_BKAE01000007.1"/>
</dbReference>
<keyword evidence="10" id="KW-0406">Ion transport</keyword>
<feature type="transmembrane region" description="Helical" evidence="10">
    <location>
        <begin position="7"/>
        <end position="26"/>
    </location>
</feature>
<dbReference type="GO" id="GO:0140114">
    <property type="term" value="P:cellular detoxification of fluoride"/>
    <property type="evidence" value="ECO:0007669"/>
    <property type="project" value="UniProtKB-UniRule"/>
</dbReference>
<keyword evidence="10" id="KW-0813">Transport</keyword>
<comment type="function">
    <text evidence="9 10">Fluoride-specific ion channel. Important for reducing fluoride concentration in the cell, thus reducing its toxicity.</text>
</comment>
<reference evidence="11 12" key="1">
    <citation type="submission" date="2016-10" db="EMBL/GenBank/DDBJ databases">
        <authorList>
            <person name="de Groot N.N."/>
        </authorList>
    </citation>
    <scope>NUCLEOTIDE SEQUENCE [LARGE SCALE GENOMIC DNA]</scope>
    <source>
        <strain evidence="11 12">CGMCC 1.11147</strain>
    </source>
</reference>
<name>A0A1G9YUP2_9ACTN</name>
<dbReference type="Pfam" id="PF02537">
    <property type="entry name" value="CRCB"/>
    <property type="match status" value="1"/>
</dbReference>
<comment type="similarity">
    <text evidence="7 10">Belongs to the fluoride channel Fluc/FEX (TC 1.A.43) family.</text>
</comment>
<feature type="transmembrane region" description="Helical" evidence="10">
    <location>
        <begin position="65"/>
        <end position="85"/>
    </location>
</feature>
<evidence type="ECO:0000256" key="5">
    <source>
        <dbReference type="ARBA" id="ARBA00023136"/>
    </source>
</evidence>
<evidence type="ECO:0000256" key="6">
    <source>
        <dbReference type="ARBA" id="ARBA00023303"/>
    </source>
</evidence>
<comment type="subcellular location">
    <subcellularLocation>
        <location evidence="1 10">Cell membrane</location>
        <topology evidence="1 10">Multi-pass membrane protein</topology>
    </subcellularLocation>
</comment>
<dbReference type="PANTHER" id="PTHR28259:SF1">
    <property type="entry name" value="FLUORIDE EXPORT PROTEIN 1-RELATED"/>
    <property type="match status" value="1"/>
</dbReference>
<evidence type="ECO:0000256" key="7">
    <source>
        <dbReference type="ARBA" id="ARBA00035120"/>
    </source>
</evidence>